<dbReference type="AlphaFoldDB" id="A0A031WBH5"/>
<evidence type="ECO:0000313" key="2">
    <source>
        <dbReference type="EMBL" id="CDS83751.1"/>
    </source>
</evidence>
<dbReference type="GeneID" id="66353021"/>
<organism evidence="2">
    <name type="scientific">Clostridioides difficile</name>
    <name type="common">Peptoclostridium difficile</name>
    <dbReference type="NCBI Taxonomy" id="1496"/>
    <lineage>
        <taxon>Bacteria</taxon>
        <taxon>Bacillati</taxon>
        <taxon>Bacillota</taxon>
        <taxon>Clostridia</taxon>
        <taxon>Peptostreptococcales</taxon>
        <taxon>Peptostreptococcaceae</taxon>
        <taxon>Clostridioides</taxon>
    </lineage>
</organism>
<evidence type="ECO:0000313" key="6">
    <source>
        <dbReference type="EMBL" id="SJS87399.1"/>
    </source>
</evidence>
<dbReference type="EMBL" id="LK932471">
    <property type="protein sequence ID" value="CDS83667.1"/>
    <property type="molecule type" value="Genomic_DNA"/>
</dbReference>
<evidence type="ECO:0000313" key="5">
    <source>
        <dbReference type="EMBL" id="HBH2621542.1"/>
    </source>
</evidence>
<gene>
    <name evidence="3" type="ORF">BN1095_350026</name>
    <name evidence="1" type="ORF">BN1096_210011</name>
    <name evidence="2" type="ORF">BN1097_190011</name>
    <name evidence="4" type="ORF">KRM00_003064</name>
    <name evidence="5" type="ORF">KRQ00_003330</name>
    <name evidence="7" type="ORF">SAMEA1402399_03223</name>
    <name evidence="6" type="ORF">SAMEA3375112_03050</name>
</gene>
<dbReference type="InterPro" id="IPR043128">
    <property type="entry name" value="Rev_trsase/Diguanyl_cyclase"/>
</dbReference>
<reference evidence="6 8" key="2">
    <citation type="submission" date="2017-02" db="EMBL/GenBank/DDBJ databases">
        <authorList>
            <consortium name="Pathogen Informatics"/>
        </authorList>
    </citation>
    <scope>NUCLEOTIDE SEQUENCE [LARGE SCALE GENOMIC DNA]</scope>
    <source>
        <strain evidence="7">Clo34</strain>
        <strain evidence="9">clo34</strain>
        <strain evidence="6 8">VRECD0157</strain>
    </source>
</reference>
<dbReference type="Proteomes" id="UP000878956">
    <property type="component" value="Unassembled WGS sequence"/>
</dbReference>
<reference evidence="2" key="1">
    <citation type="submission" date="2014-07" db="EMBL/GenBank/DDBJ databases">
        <authorList>
            <person name="Monot Marc"/>
        </authorList>
    </citation>
    <scope>NUCLEOTIDE SEQUENCE</scope>
    <source>
        <strain evidence="3">7032989</strain>
        <strain evidence="2">7032994</strain>
    </source>
</reference>
<dbReference type="EMBL" id="FUPS01000012">
    <property type="protein sequence ID" value="SJS87399.1"/>
    <property type="molecule type" value="Genomic_DNA"/>
</dbReference>
<dbReference type="Proteomes" id="UP000411588">
    <property type="component" value="Unassembled WGS sequence"/>
</dbReference>
<protein>
    <submittedName>
        <fullName evidence="2 4">Transcriptional regulator</fullName>
    </submittedName>
</protein>
<reference evidence="4" key="4">
    <citation type="submission" date="2021-06" db="EMBL/GenBank/DDBJ databases">
        <authorList>
            <consortium name="NCBI Pathogen Detection Project"/>
        </authorList>
    </citation>
    <scope>NUCLEOTIDE SEQUENCE</scope>
    <source>
        <strain evidence="5">Clostridioides</strain>
        <strain evidence="4">HN1000</strain>
    </source>
</reference>
<dbReference type="Proteomes" id="UP000189137">
    <property type="component" value="Unassembled WGS sequence"/>
</dbReference>
<accession>A0A031WBH5</accession>
<dbReference type="EMBL" id="DAEPXK010000040">
    <property type="protein sequence ID" value="HBH1543535.1"/>
    <property type="molecule type" value="Genomic_DNA"/>
</dbReference>
<proteinExistence type="predicted"/>
<dbReference type="Proteomes" id="UP000879542">
    <property type="component" value="Unassembled WGS sequence"/>
</dbReference>
<sequence length="428" mass="48510">MIVGIIGPSDSGFKIKDDLKQIDSDLKTKIYVREKVVDTIEVISKCEDECDAIIFTGCAVYEFIKSKYEISKPHSFVPRSGTSIMKAFWAIKSANIKLDKFSIDVVDRYVVEDALKEFDIKATSVFCNPFSLEVGESELVEWHIKLFEENKTDIMLTGFGAVYNELKERGYPVFRLQATIQLIKESYDKVKSEYALSKARFSQIAVEILSLIDYKEKIDNYYSDMIKKSDMDKLVVNYVRSIQGSLFLLGRNDYVVFVHKGVADNEYNYDKLFNLKREIKDMGFSLSIGIGTGVTAYQAENNAHKALRHSIDSKEIGIYLVDEDENIRGPLASENELNYSLMLSDEKVIEISKKTGMSCESVAKIIAINENRKSKIYDSKELAEYLNVSERSARRILNKIVNAGLGRICAKETSIGGGRPKNITEILF</sequence>
<evidence type="ECO:0000313" key="8">
    <source>
        <dbReference type="Proteomes" id="UP000189137"/>
    </source>
</evidence>
<evidence type="ECO:0000313" key="1">
    <source>
        <dbReference type="EMBL" id="CDS83667.1"/>
    </source>
</evidence>
<dbReference type="Gene3D" id="3.30.70.270">
    <property type="match status" value="1"/>
</dbReference>
<reference evidence="4" key="3">
    <citation type="journal article" date="2018" name="Genome Biol.">
        <title>SKESA: strategic k-mer extension for scrupulous assemblies.</title>
        <authorList>
            <person name="Souvorov A."/>
            <person name="Agarwala R."/>
            <person name="Lipman D.J."/>
        </authorList>
    </citation>
    <scope>NUCLEOTIDE SEQUENCE</scope>
    <source>
        <strain evidence="5">Clostridioides</strain>
        <strain evidence="4">HN1000</strain>
    </source>
</reference>
<evidence type="ECO:0000313" key="3">
    <source>
        <dbReference type="EMBL" id="CDT25008.1"/>
    </source>
</evidence>
<dbReference type="KEGG" id="pdf:CD630DERM_05230"/>
<evidence type="ECO:0000313" key="4">
    <source>
        <dbReference type="EMBL" id="HBH1543535.1"/>
    </source>
</evidence>
<dbReference type="PATRIC" id="fig|1496.1373.peg.15"/>
<evidence type="ECO:0000313" key="7">
    <source>
        <dbReference type="EMBL" id="VFD34658.1"/>
    </source>
</evidence>
<dbReference type="RefSeq" id="WP_003439084.1">
    <property type="nucleotide sequence ID" value="NZ_AP025558.1"/>
</dbReference>
<dbReference type="EMBL" id="DAEQIJ010000021">
    <property type="protein sequence ID" value="HBH2621542.1"/>
    <property type="molecule type" value="Genomic_DNA"/>
</dbReference>
<evidence type="ECO:0000313" key="9">
    <source>
        <dbReference type="Proteomes" id="UP000411588"/>
    </source>
</evidence>
<name>A0A031WBH5_CLODI</name>
<dbReference type="EMBL" id="LK932353">
    <property type="protein sequence ID" value="CDS83751.1"/>
    <property type="molecule type" value="Genomic_DNA"/>
</dbReference>
<dbReference type="EMBL" id="LK933016">
    <property type="protein sequence ID" value="CDT25008.1"/>
    <property type="molecule type" value="Genomic_DNA"/>
</dbReference>
<dbReference type="EMBL" id="CAADAN010000014">
    <property type="protein sequence ID" value="VFD34658.1"/>
    <property type="molecule type" value="Genomic_DNA"/>
</dbReference>